<dbReference type="Proteomes" id="UP000319859">
    <property type="component" value="Unassembled WGS sequence"/>
</dbReference>
<name>A0A560FKF2_9PROT</name>
<protein>
    <submittedName>
        <fullName evidence="1">Uncharacterized protein</fullName>
    </submittedName>
</protein>
<comment type="caution">
    <text evidence="1">The sequence shown here is derived from an EMBL/GenBank/DDBJ whole genome shotgun (WGS) entry which is preliminary data.</text>
</comment>
<evidence type="ECO:0000313" key="1">
    <source>
        <dbReference type="EMBL" id="TWB22083.1"/>
    </source>
</evidence>
<dbReference type="EMBL" id="VITN01000004">
    <property type="protein sequence ID" value="TWB22083.1"/>
    <property type="molecule type" value="Genomic_DNA"/>
</dbReference>
<evidence type="ECO:0000313" key="2">
    <source>
        <dbReference type="Proteomes" id="UP000319859"/>
    </source>
</evidence>
<dbReference type="AlphaFoldDB" id="A0A560FKF2"/>
<organism evidence="1 2">
    <name type="scientific">Nitrospirillum amazonense</name>
    <dbReference type="NCBI Taxonomy" id="28077"/>
    <lineage>
        <taxon>Bacteria</taxon>
        <taxon>Pseudomonadati</taxon>
        <taxon>Pseudomonadota</taxon>
        <taxon>Alphaproteobacteria</taxon>
        <taxon>Rhodospirillales</taxon>
        <taxon>Azospirillaceae</taxon>
        <taxon>Nitrospirillum</taxon>
    </lineage>
</organism>
<reference evidence="1 2" key="1">
    <citation type="submission" date="2019-06" db="EMBL/GenBank/DDBJ databases">
        <title>Genomic Encyclopedia of Type Strains, Phase IV (KMG-V): Genome sequencing to study the core and pangenomes of soil and plant-associated prokaryotes.</title>
        <authorList>
            <person name="Whitman W."/>
        </authorList>
    </citation>
    <scope>NUCLEOTIDE SEQUENCE [LARGE SCALE GENOMIC DNA]</scope>
    <source>
        <strain evidence="1 2">BR 11880</strain>
    </source>
</reference>
<gene>
    <name evidence="1" type="ORF">FBZ89_104332</name>
</gene>
<proteinExistence type="predicted"/>
<accession>A0A560FKF2</accession>
<sequence>MSQMRGKAPCATDDAAVRMELAEGGKAPKTAIIVMVDEVPFHRGKALNRARPWDPASRPPPGQMLAAMTRKRAAEAEAIDAHYDHAVRTDLHG</sequence>